<evidence type="ECO:0008006" key="6">
    <source>
        <dbReference type="Google" id="ProtNLM"/>
    </source>
</evidence>
<comment type="similarity">
    <text evidence="1 3">Belongs to the UDP-glycosyltransferase family.</text>
</comment>
<dbReference type="PROSITE" id="PS00375">
    <property type="entry name" value="UDPGT"/>
    <property type="match status" value="1"/>
</dbReference>
<evidence type="ECO:0000313" key="4">
    <source>
        <dbReference type="EMBL" id="CAK9149033.1"/>
    </source>
</evidence>
<dbReference type="Proteomes" id="UP001642360">
    <property type="component" value="Unassembled WGS sequence"/>
</dbReference>
<dbReference type="PANTHER" id="PTHR11926:SF774">
    <property type="entry name" value="UDP-GLYCOSYLTRANSFERASE 85A1-RELATED"/>
    <property type="match status" value="1"/>
</dbReference>
<keyword evidence="2 3" id="KW-0808">Transferase</keyword>
<keyword evidence="5" id="KW-1185">Reference proteome</keyword>
<evidence type="ECO:0000256" key="3">
    <source>
        <dbReference type="RuleBase" id="RU003718"/>
    </source>
</evidence>
<dbReference type="FunFam" id="3.40.50.2000:FF:000027">
    <property type="entry name" value="Glycosyltransferase"/>
    <property type="match status" value="1"/>
</dbReference>
<dbReference type="AlphaFoldDB" id="A0ABC8RWF3"/>
<dbReference type="Gene3D" id="3.40.50.2000">
    <property type="entry name" value="Glycogen Phosphorylase B"/>
    <property type="match status" value="2"/>
</dbReference>
<keyword evidence="3" id="KW-0328">Glycosyltransferase</keyword>
<dbReference type="EMBL" id="CAUOFW020001825">
    <property type="protein sequence ID" value="CAK9149033.1"/>
    <property type="molecule type" value="Genomic_DNA"/>
</dbReference>
<gene>
    <name evidence="4" type="ORF">ILEXP_LOCUS17026</name>
</gene>
<dbReference type="InterPro" id="IPR035595">
    <property type="entry name" value="UDP_glycos_trans_CS"/>
</dbReference>
<dbReference type="CDD" id="cd03784">
    <property type="entry name" value="GT1_Gtf-like"/>
    <property type="match status" value="1"/>
</dbReference>
<reference evidence="4 5" key="1">
    <citation type="submission" date="2024-02" db="EMBL/GenBank/DDBJ databases">
        <authorList>
            <person name="Vignale AGUSTIN F."/>
            <person name="Sosa J E."/>
            <person name="Modenutti C."/>
        </authorList>
    </citation>
    <scope>NUCLEOTIDE SEQUENCE [LARGE SCALE GENOMIC DNA]</scope>
</reference>
<organism evidence="4 5">
    <name type="scientific">Ilex paraguariensis</name>
    <name type="common">yerba mate</name>
    <dbReference type="NCBI Taxonomy" id="185542"/>
    <lineage>
        <taxon>Eukaryota</taxon>
        <taxon>Viridiplantae</taxon>
        <taxon>Streptophyta</taxon>
        <taxon>Embryophyta</taxon>
        <taxon>Tracheophyta</taxon>
        <taxon>Spermatophyta</taxon>
        <taxon>Magnoliopsida</taxon>
        <taxon>eudicotyledons</taxon>
        <taxon>Gunneridae</taxon>
        <taxon>Pentapetalae</taxon>
        <taxon>asterids</taxon>
        <taxon>campanulids</taxon>
        <taxon>Aquifoliales</taxon>
        <taxon>Aquifoliaceae</taxon>
        <taxon>Ilex</taxon>
    </lineage>
</organism>
<sequence>MEGITLKGLPVYLSRITDPHDVMLHFTMDGTERLSKASAIILNTFDALDSTVLNKLPPVFPTIFTIGPLHLLDNQLLANDKLDSIGSNLWKEDLSSLEWLDSQEPNSVLYVNFGSVARITAQQFIEFAWGLANSKQNILWVIRSDLVVGEGESAILPLEFDVETKGRARIASWCPQEKVLGHPAIGGFLTHCGWNSMIESICAGVPMLCWPVQFEQPTNSWFCCNQWGIGMEIDGQVKRDEVEKCVRDLMVADKGEEMKKKAMGWKKLAEEACSTGSSYVNFEKMVNEVLLSRTQKTTEDHIK</sequence>
<evidence type="ECO:0000256" key="2">
    <source>
        <dbReference type="ARBA" id="ARBA00022679"/>
    </source>
</evidence>
<accession>A0ABC8RWF3</accession>
<evidence type="ECO:0000256" key="1">
    <source>
        <dbReference type="ARBA" id="ARBA00009995"/>
    </source>
</evidence>
<proteinExistence type="inferred from homology"/>
<protein>
    <recommendedName>
        <fullName evidence="6">UDP-glycosyltransferases domain-containing protein</fullName>
    </recommendedName>
</protein>
<dbReference type="InterPro" id="IPR002213">
    <property type="entry name" value="UDP_glucos_trans"/>
</dbReference>
<dbReference type="GO" id="GO:0035251">
    <property type="term" value="F:UDP-glucosyltransferase activity"/>
    <property type="evidence" value="ECO:0007669"/>
    <property type="project" value="UniProtKB-ARBA"/>
</dbReference>
<dbReference type="PANTHER" id="PTHR11926">
    <property type="entry name" value="GLUCOSYL/GLUCURONOSYL TRANSFERASES"/>
    <property type="match status" value="1"/>
</dbReference>
<comment type="caution">
    <text evidence="4">The sequence shown here is derived from an EMBL/GenBank/DDBJ whole genome shotgun (WGS) entry which is preliminary data.</text>
</comment>
<dbReference type="SUPFAM" id="SSF53756">
    <property type="entry name" value="UDP-Glycosyltransferase/glycogen phosphorylase"/>
    <property type="match status" value="1"/>
</dbReference>
<name>A0ABC8RWF3_9AQUA</name>
<evidence type="ECO:0000313" key="5">
    <source>
        <dbReference type="Proteomes" id="UP001642360"/>
    </source>
</evidence>
<dbReference type="Pfam" id="PF00201">
    <property type="entry name" value="UDPGT"/>
    <property type="match status" value="1"/>
</dbReference>